<dbReference type="GO" id="GO:0016787">
    <property type="term" value="F:hydrolase activity"/>
    <property type="evidence" value="ECO:0007669"/>
    <property type="project" value="UniProtKB-KW"/>
</dbReference>
<feature type="binding site" evidence="4">
    <location>
        <position position="232"/>
    </location>
    <ligand>
        <name>substrate</name>
    </ligand>
</feature>
<evidence type="ECO:0000256" key="1">
    <source>
        <dbReference type="ARBA" id="ARBA00009199"/>
    </source>
</evidence>
<feature type="region of interest" description="Disordered" evidence="5">
    <location>
        <begin position="1"/>
        <end position="21"/>
    </location>
</feature>
<feature type="binding site" evidence="4">
    <location>
        <position position="206"/>
    </location>
    <ligand>
        <name>substrate</name>
    </ligand>
</feature>
<dbReference type="EMBL" id="CAJMWR010002843">
    <property type="protein sequence ID" value="CAE6450262.1"/>
    <property type="molecule type" value="Genomic_DNA"/>
</dbReference>
<dbReference type="InterPro" id="IPR036928">
    <property type="entry name" value="AS_sf"/>
</dbReference>
<dbReference type="Pfam" id="PF01425">
    <property type="entry name" value="Amidase"/>
    <property type="match status" value="1"/>
</dbReference>
<reference evidence="7" key="1">
    <citation type="submission" date="2021-01" db="EMBL/GenBank/DDBJ databases">
        <authorList>
            <person name="Kaushik A."/>
        </authorList>
    </citation>
    <scope>NUCLEOTIDE SEQUENCE</scope>
    <source>
        <strain evidence="7">AG1-1A</strain>
    </source>
</reference>
<dbReference type="Gene3D" id="3.90.1300.10">
    <property type="entry name" value="Amidase signature (AS) domain"/>
    <property type="match status" value="1"/>
</dbReference>
<proteinExistence type="inferred from homology"/>
<name>A0A8H3GFF4_9AGAM</name>
<comment type="similarity">
    <text evidence="1">Belongs to the amidase family.</text>
</comment>
<sequence length="591" mass="64764">MTVSEHPSTLISSEHHNDSNNSKLAKNIWKVTAALKRDDRANRLKPYAHWGLAELAPPSSQKNITSLVHTRLTDRERSFLAIDATDLAQRLASRDCTALEVTTAFCKAAYVAQELTNCLTEVMFDQALARARELDTHISATGKVVGPLHGVPVSIKDHIAVKGEDTATGFVAWAGRKIAEEDATIVQILRQAGAIIYVKTTNPQALFALETRSNIYGSTSNPYNRELGCGGSSGGEGALIASRGSLLGVGTDIGGSIVSDIYLYPLNDIRVPSAWCGLYGLKPSSNRLPASGLLSPYPGFDNIHVVIGPMAHSARDLELFCRTISDYEPWSFDFGTLSVLWNSSVTQRKEGDKLVIGFFTDDGVVAPHPPIIERLHKTRDALIAAGHEVIDWVPMDHMQAFKLIAELFFLDGGEAIRAVLAESGEPAIPPLARHLPDSKEADTHTLAQSWAANVQRDQFRARALKHWNDTALQSKSGRPVDAILCPVAPTLAPPYDTTRWAGYTTYWNLLDLPSVVFPSGEPFRASTWESTNSSPSDEPRNPIDAFVKEQWDPEAFDGAPIGLQLVGRRWQEEKLLAMLKDVEDAVVRFEK</sequence>
<accession>A0A8H3GFF4</accession>
<comment type="caution">
    <text evidence="7">The sequence shown here is derived from an EMBL/GenBank/DDBJ whole genome shotgun (WGS) entry which is preliminary data.</text>
</comment>
<evidence type="ECO:0000256" key="4">
    <source>
        <dbReference type="PIRSR" id="PIRSR001221-2"/>
    </source>
</evidence>
<dbReference type="PIRSF" id="PIRSF001221">
    <property type="entry name" value="Amidase_fungi"/>
    <property type="match status" value="1"/>
</dbReference>
<feature type="domain" description="Amidase" evidence="6">
    <location>
        <begin position="100"/>
        <end position="576"/>
    </location>
</feature>
<dbReference type="PANTHER" id="PTHR46072">
    <property type="entry name" value="AMIDASE-RELATED-RELATED"/>
    <property type="match status" value="1"/>
</dbReference>
<keyword evidence="2" id="KW-0378">Hydrolase</keyword>
<organism evidence="7 8">
    <name type="scientific">Rhizoctonia solani</name>
    <dbReference type="NCBI Taxonomy" id="456999"/>
    <lineage>
        <taxon>Eukaryota</taxon>
        <taxon>Fungi</taxon>
        <taxon>Dikarya</taxon>
        <taxon>Basidiomycota</taxon>
        <taxon>Agaricomycotina</taxon>
        <taxon>Agaricomycetes</taxon>
        <taxon>Cantharellales</taxon>
        <taxon>Ceratobasidiaceae</taxon>
        <taxon>Rhizoctonia</taxon>
    </lineage>
</organism>
<dbReference type="AlphaFoldDB" id="A0A8H3GFF4"/>
<feature type="active site" description="Acyl-ester intermediate" evidence="3">
    <location>
        <position position="256"/>
    </location>
</feature>
<feature type="active site" description="Charge relay system" evidence="3">
    <location>
        <position position="156"/>
    </location>
</feature>
<evidence type="ECO:0000256" key="2">
    <source>
        <dbReference type="ARBA" id="ARBA00022801"/>
    </source>
</evidence>
<evidence type="ECO:0000256" key="5">
    <source>
        <dbReference type="SAM" id="MobiDB-lite"/>
    </source>
</evidence>
<feature type="binding site" evidence="4">
    <location>
        <begin position="253"/>
        <end position="256"/>
    </location>
    <ligand>
        <name>substrate</name>
    </ligand>
</feature>
<gene>
    <name evidence="7" type="ORF">RDB_LOCUS89878</name>
</gene>
<evidence type="ECO:0000259" key="6">
    <source>
        <dbReference type="Pfam" id="PF01425"/>
    </source>
</evidence>
<dbReference type="InterPro" id="IPR023631">
    <property type="entry name" value="Amidase_dom"/>
</dbReference>
<evidence type="ECO:0000313" key="8">
    <source>
        <dbReference type="Proteomes" id="UP000663840"/>
    </source>
</evidence>
<evidence type="ECO:0000313" key="7">
    <source>
        <dbReference type="EMBL" id="CAE6450262.1"/>
    </source>
</evidence>
<feature type="active site" description="Charge relay system" evidence="3">
    <location>
        <position position="232"/>
    </location>
</feature>
<evidence type="ECO:0000256" key="3">
    <source>
        <dbReference type="PIRSR" id="PIRSR001221-1"/>
    </source>
</evidence>
<protein>
    <recommendedName>
        <fullName evidence="6">Amidase domain-containing protein</fullName>
    </recommendedName>
</protein>
<dbReference type="SUPFAM" id="SSF75304">
    <property type="entry name" value="Amidase signature (AS) enzymes"/>
    <property type="match status" value="1"/>
</dbReference>
<dbReference type="Proteomes" id="UP000663840">
    <property type="component" value="Unassembled WGS sequence"/>
</dbReference>
<feature type="compositionally biased region" description="Polar residues" evidence="5">
    <location>
        <begin position="1"/>
        <end position="12"/>
    </location>
</feature>